<accession>A0A6C0D855</accession>
<dbReference type="EMBL" id="MN739548">
    <property type="protein sequence ID" value="QHT12613.1"/>
    <property type="molecule type" value="Genomic_DNA"/>
</dbReference>
<feature type="transmembrane region" description="Helical" evidence="1">
    <location>
        <begin position="12"/>
        <end position="29"/>
    </location>
</feature>
<organism evidence="2">
    <name type="scientific">viral metagenome</name>
    <dbReference type="NCBI Taxonomy" id="1070528"/>
    <lineage>
        <taxon>unclassified sequences</taxon>
        <taxon>metagenomes</taxon>
        <taxon>organismal metagenomes</taxon>
    </lineage>
</organism>
<sequence>MKLKFDFDIKKIILVLAILMIFFTFMPFGKSKCNCMRFREGFTDSVEIGEYDYLAPVPPDNKWSTNTLNNFVTAFKKSKGCKMVGAQCNSLTNDPTNILLSEFINTVTEKEAEYFIKNGKFPINKYVKNLLQDTLSEITKANPGLNQMSYEDMEYIWTSRIIYGIYLQPTEKDKNPQPLSYQIYMGTAKPPVSPKPTSQNNNLQYNSSSGLSSADFDEVVSFCKKIVK</sequence>
<evidence type="ECO:0000313" key="2">
    <source>
        <dbReference type="EMBL" id="QHT12613.1"/>
    </source>
</evidence>
<keyword evidence="1" id="KW-0812">Transmembrane</keyword>
<proteinExistence type="predicted"/>
<keyword evidence="1" id="KW-0472">Membrane</keyword>
<keyword evidence="1" id="KW-1133">Transmembrane helix</keyword>
<name>A0A6C0D855_9ZZZZ</name>
<evidence type="ECO:0000256" key="1">
    <source>
        <dbReference type="SAM" id="Phobius"/>
    </source>
</evidence>
<protein>
    <submittedName>
        <fullName evidence="2">Uncharacterized protein</fullName>
    </submittedName>
</protein>
<dbReference type="AlphaFoldDB" id="A0A6C0D855"/>
<reference evidence="2" key="1">
    <citation type="journal article" date="2020" name="Nature">
        <title>Giant virus diversity and host interactions through global metagenomics.</title>
        <authorList>
            <person name="Schulz F."/>
            <person name="Roux S."/>
            <person name="Paez-Espino D."/>
            <person name="Jungbluth S."/>
            <person name="Walsh D.A."/>
            <person name="Denef V.J."/>
            <person name="McMahon K.D."/>
            <person name="Konstantinidis K.T."/>
            <person name="Eloe-Fadrosh E.A."/>
            <person name="Kyrpides N.C."/>
            <person name="Woyke T."/>
        </authorList>
    </citation>
    <scope>NUCLEOTIDE SEQUENCE</scope>
    <source>
        <strain evidence="2">GVMAG-M-3300023174-130</strain>
    </source>
</reference>